<dbReference type="EMBL" id="NMUH01003615">
    <property type="protein sequence ID" value="MQM06395.1"/>
    <property type="molecule type" value="Genomic_DNA"/>
</dbReference>
<evidence type="ECO:0000313" key="4">
    <source>
        <dbReference type="EMBL" id="MQM06395.1"/>
    </source>
</evidence>
<keyword evidence="5" id="KW-1185">Reference proteome</keyword>
<protein>
    <recommendedName>
        <fullName evidence="3">Exonuclease domain-containing protein</fullName>
    </recommendedName>
</protein>
<comment type="caution">
    <text evidence="4">The sequence shown here is derived from an EMBL/GenBank/DDBJ whole genome shotgun (WGS) entry which is preliminary data.</text>
</comment>
<dbReference type="GO" id="GO:0005634">
    <property type="term" value="C:nucleus"/>
    <property type="evidence" value="ECO:0007669"/>
    <property type="project" value="TreeGrafter"/>
</dbReference>
<dbReference type="PANTHER" id="PTHR12801">
    <property type="entry name" value="RNA EXONUCLEASE REXO1 / RECO3 FAMILY MEMBER-RELATED"/>
    <property type="match status" value="1"/>
</dbReference>
<keyword evidence="2" id="KW-0378">Hydrolase</keyword>
<name>A0A843WPI5_COLES</name>
<dbReference type="OrthoDB" id="8191639at2759"/>
<sequence length="271" mass="30406">MLSSSALFFQGPLPKVECAKVFSQRGCNLCLNIFDSTYSLRIHGDSCQLSRTASLASRISRISLYSSPENDTFKDFRSDSRKPQVVALACKMVGGGSDGSLNFCARVCIVDEEENIIFHTFLKPQIPVTNHRYETTGIRPEHLRDAMPLKQAQRKIQDFLCNGEPVWKIRSNGGKARILVGHGLDLDLQRLGIEYPAILIRYDIQTGMQDPYEDCVAAMRLYTRMRSHAHPAEQDPGSGLTNSKQKDLEKMTPAAMLELSSSDYYCWCLDA</sequence>
<dbReference type="InterPro" id="IPR013520">
    <property type="entry name" value="Ribonucl_H"/>
</dbReference>
<organism evidence="4 5">
    <name type="scientific">Colocasia esculenta</name>
    <name type="common">Wild taro</name>
    <name type="synonym">Arum esculentum</name>
    <dbReference type="NCBI Taxonomy" id="4460"/>
    <lineage>
        <taxon>Eukaryota</taxon>
        <taxon>Viridiplantae</taxon>
        <taxon>Streptophyta</taxon>
        <taxon>Embryophyta</taxon>
        <taxon>Tracheophyta</taxon>
        <taxon>Spermatophyta</taxon>
        <taxon>Magnoliopsida</taxon>
        <taxon>Liliopsida</taxon>
        <taxon>Araceae</taxon>
        <taxon>Aroideae</taxon>
        <taxon>Colocasieae</taxon>
        <taxon>Colocasia</taxon>
    </lineage>
</organism>
<dbReference type="InterPro" id="IPR047021">
    <property type="entry name" value="REXO1/3/4-like"/>
</dbReference>
<dbReference type="InterPro" id="IPR036397">
    <property type="entry name" value="RNaseH_sf"/>
</dbReference>
<evidence type="ECO:0000256" key="1">
    <source>
        <dbReference type="ARBA" id="ARBA00022722"/>
    </source>
</evidence>
<dbReference type="PANTHER" id="PTHR12801:SF122">
    <property type="entry name" value="RNA EXONUCLEASE 4"/>
    <property type="match status" value="1"/>
</dbReference>
<proteinExistence type="predicted"/>
<dbReference type="SUPFAM" id="SSF53098">
    <property type="entry name" value="Ribonuclease H-like"/>
    <property type="match status" value="1"/>
</dbReference>
<evidence type="ECO:0000313" key="5">
    <source>
        <dbReference type="Proteomes" id="UP000652761"/>
    </source>
</evidence>
<dbReference type="GO" id="GO:0004527">
    <property type="term" value="F:exonuclease activity"/>
    <property type="evidence" value="ECO:0007669"/>
    <property type="project" value="InterPro"/>
</dbReference>
<dbReference type="GO" id="GO:0003676">
    <property type="term" value="F:nucleic acid binding"/>
    <property type="evidence" value="ECO:0007669"/>
    <property type="project" value="InterPro"/>
</dbReference>
<dbReference type="Proteomes" id="UP000652761">
    <property type="component" value="Unassembled WGS sequence"/>
</dbReference>
<dbReference type="AlphaFoldDB" id="A0A843WPI5"/>
<evidence type="ECO:0000259" key="3">
    <source>
        <dbReference type="SMART" id="SM00479"/>
    </source>
</evidence>
<dbReference type="Gene3D" id="3.30.420.10">
    <property type="entry name" value="Ribonuclease H-like superfamily/Ribonuclease H"/>
    <property type="match status" value="1"/>
</dbReference>
<reference evidence="4" key="1">
    <citation type="submission" date="2017-07" db="EMBL/GenBank/DDBJ databases">
        <title>Taro Niue Genome Assembly and Annotation.</title>
        <authorList>
            <person name="Atibalentja N."/>
            <person name="Keating K."/>
            <person name="Fields C.J."/>
        </authorList>
    </citation>
    <scope>NUCLEOTIDE SEQUENCE</scope>
    <source>
        <strain evidence="4">Niue_2</strain>
        <tissue evidence="4">Leaf</tissue>
    </source>
</reference>
<gene>
    <name evidence="4" type="ORF">Taro_039217</name>
</gene>
<accession>A0A843WPI5</accession>
<dbReference type="InterPro" id="IPR012337">
    <property type="entry name" value="RNaseH-like_sf"/>
</dbReference>
<feature type="domain" description="Exonuclease" evidence="3">
    <location>
        <begin position="84"/>
        <end position="231"/>
    </location>
</feature>
<evidence type="ECO:0000256" key="2">
    <source>
        <dbReference type="ARBA" id="ARBA00022801"/>
    </source>
</evidence>
<keyword evidence="1" id="KW-0540">Nuclease</keyword>
<dbReference type="SMART" id="SM00479">
    <property type="entry name" value="EXOIII"/>
    <property type="match status" value="1"/>
</dbReference>